<feature type="compositionally biased region" description="Low complexity" evidence="2">
    <location>
        <begin position="139"/>
        <end position="152"/>
    </location>
</feature>
<feature type="compositionally biased region" description="Low complexity" evidence="2">
    <location>
        <begin position="184"/>
        <end position="194"/>
    </location>
</feature>
<comment type="similarity">
    <text evidence="1">Belongs to the DIP2 family.</text>
</comment>
<feature type="region of interest" description="Disordered" evidence="2">
    <location>
        <begin position="177"/>
        <end position="225"/>
    </location>
</feature>
<feature type="region of interest" description="Disordered" evidence="2">
    <location>
        <begin position="136"/>
        <end position="159"/>
    </location>
</feature>
<dbReference type="SUPFAM" id="SSF56801">
    <property type="entry name" value="Acetyl-CoA synthetase-like"/>
    <property type="match status" value="2"/>
</dbReference>
<dbReference type="FunFam" id="3.30.300.30:FF:000003">
    <property type="entry name" value="DIP2 disco-interacting protein 2 homolog A"/>
    <property type="match status" value="1"/>
</dbReference>
<name>A0A8C7S824_ONCMY</name>
<protein>
    <recommendedName>
        <fullName evidence="3">DMAP1-binding domain-containing protein</fullName>
    </recommendedName>
</protein>
<dbReference type="InterPro" id="IPR000873">
    <property type="entry name" value="AMP-dep_synth/lig_dom"/>
</dbReference>
<gene>
    <name evidence="4" type="primary">LOC110532734</name>
</gene>
<feature type="compositionally biased region" description="Basic and acidic residues" evidence="2">
    <location>
        <begin position="50"/>
        <end position="62"/>
    </location>
</feature>
<organism evidence="4 5">
    <name type="scientific">Oncorhynchus mykiss</name>
    <name type="common">Rainbow trout</name>
    <name type="synonym">Salmo gairdneri</name>
    <dbReference type="NCBI Taxonomy" id="8022"/>
    <lineage>
        <taxon>Eukaryota</taxon>
        <taxon>Metazoa</taxon>
        <taxon>Chordata</taxon>
        <taxon>Craniata</taxon>
        <taxon>Vertebrata</taxon>
        <taxon>Euteleostomi</taxon>
        <taxon>Actinopterygii</taxon>
        <taxon>Neopterygii</taxon>
        <taxon>Teleostei</taxon>
        <taxon>Protacanthopterygii</taxon>
        <taxon>Salmoniformes</taxon>
        <taxon>Salmonidae</taxon>
        <taxon>Salmoninae</taxon>
        <taxon>Oncorhynchus</taxon>
    </lineage>
</organism>
<accession>A0A8C7S824</accession>
<dbReference type="Proteomes" id="UP000694395">
    <property type="component" value="Chromosome 9"/>
</dbReference>
<dbReference type="InterPro" id="IPR037337">
    <property type="entry name" value="Dip2-like_dom"/>
</dbReference>
<reference evidence="4" key="3">
    <citation type="submission" date="2025-09" db="UniProtKB">
        <authorList>
            <consortium name="Ensembl"/>
        </authorList>
    </citation>
    <scope>IDENTIFICATION</scope>
</reference>
<evidence type="ECO:0000313" key="5">
    <source>
        <dbReference type="Proteomes" id="UP000694395"/>
    </source>
</evidence>
<dbReference type="CDD" id="cd05905">
    <property type="entry name" value="Dip2"/>
    <property type="match status" value="2"/>
</dbReference>
<feature type="domain" description="DMAP1-binding" evidence="3">
    <location>
        <begin position="13"/>
        <end position="89"/>
    </location>
</feature>
<dbReference type="InterPro" id="IPR010506">
    <property type="entry name" value="DMAP1-bd"/>
</dbReference>
<dbReference type="InterPro" id="IPR025110">
    <property type="entry name" value="AMP-bd_C"/>
</dbReference>
<dbReference type="PANTHER" id="PTHR22754">
    <property type="entry name" value="DISCO-INTERACTING PROTEIN 2 DIP2 -RELATED"/>
    <property type="match status" value="1"/>
</dbReference>
<proteinExistence type="inferred from homology"/>
<dbReference type="Gene3D" id="3.30.300.30">
    <property type="match status" value="2"/>
</dbReference>
<feature type="compositionally biased region" description="Polar residues" evidence="2">
    <location>
        <begin position="1"/>
        <end position="22"/>
    </location>
</feature>
<evidence type="ECO:0000259" key="3">
    <source>
        <dbReference type="SMART" id="SM01137"/>
    </source>
</evidence>
<reference evidence="4" key="2">
    <citation type="submission" date="2025-08" db="UniProtKB">
        <authorList>
            <consortium name="Ensembl"/>
        </authorList>
    </citation>
    <scope>IDENTIFICATION</scope>
</reference>
<evidence type="ECO:0000313" key="4">
    <source>
        <dbReference type="Ensembl" id="ENSOMYP00000060976.2"/>
    </source>
</evidence>
<dbReference type="Pfam" id="PF00501">
    <property type="entry name" value="AMP-binding"/>
    <property type="match status" value="2"/>
</dbReference>
<dbReference type="Pfam" id="PF06464">
    <property type="entry name" value="DMAP_binding"/>
    <property type="match status" value="1"/>
</dbReference>
<dbReference type="PANTHER" id="PTHR22754:SF43">
    <property type="entry name" value="DISCO-INTERACTING PROTEIN 2 HOMOLOG B-A"/>
    <property type="match status" value="1"/>
</dbReference>
<evidence type="ECO:0000256" key="2">
    <source>
        <dbReference type="SAM" id="MobiDB-lite"/>
    </source>
</evidence>
<feature type="compositionally biased region" description="Low complexity" evidence="2">
    <location>
        <begin position="28"/>
        <end position="43"/>
    </location>
</feature>
<feature type="compositionally biased region" description="Basic and acidic residues" evidence="2">
    <location>
        <begin position="195"/>
        <end position="205"/>
    </location>
</feature>
<dbReference type="GeneTree" id="ENSGT00950000182997"/>
<evidence type="ECO:0000256" key="1">
    <source>
        <dbReference type="ARBA" id="ARBA00007735"/>
    </source>
</evidence>
<sequence>GPFLPQITNIQQQASSGPSSGEPSRDCSPASPEAPGPSSSSGGRRNRSGGTRDDRYRSDIHTEAVQAALAKHKEEKMALPMPTKRRSAFVQSPAEDCTPPDTSSASEDEGSLRRQAALSAVLVQSLQSPDYWINRSVQSSSSTSSSTSSTLSHGENKTPTSALADILASTRIGATHTHTHTHTHTQPTHVTSSTPERRSRVDSRVDLPPNAMPRGMPRGQSRTSMLDTTADGVPVNSRVSTKIQQLLNTLKRPKRPPLSDFFLDDSEEIVEVPQPDPNTPRPEGRQIIPVKGEPLGVVSNWPPALQAALARWGASQAKSPALTTLDVTGKPLYTLTYGKLWSRSLKLAYTLLNKLGTKNEPVLRPGDRVALVYPNTDPAMFWVAFYGCLLAEVIPVPIEVPLSRQDAGSLQIGFLLGSCGVGLALTSEICLKGLPKTPQGEIMQFKGWPRMKWVVTDTKYLTKPSKDWQPHIPTANTDTAYIEYKASKEGTVMGVAVSKIALLTHCQALTQACNYCEGETLVNVLDCKKDMGLWHGVLTSVMNRIHTITVPYAVMKACPMSWVQRVHIHKGSVSSCDAFLNVFQSHGLKPEVICPCASSPEALTVAIRRPGARGTALPARAILSMGGLSHGVIRVNTEDKNSALTVQDVGHVMPGALMCIVKPDGPPQLCKTDEIGEIVLNSRAGGTLYYGLPGVTKNTFEVIPVNQAGAPIGDIPFTRTGLLGFVGPGSLVFVVGKNEGLLTVSGRRHNADDLVATALAVEPVKTVYRGRIAVFSVTVFYDERIVIVAEQRPDASEEDSFQWMSRVLQAIDSIHQVGLYCLALVPANTLPKTPLGGIHISETKQNFLEGNLHPCNILLCPHTCVTNLPKPRQKQPGVLGPASIMVGNLVAGNRMSQAAGRELGVVEEEGLVRKHQFLSEALQWRAQSDPDHVLYVLLNAKGAAVCTATCVQLHKRAEKITSALMERGGLNTGDNVVLLYPPGIDLIAAFYGCLYAGLIPVTVRPPHPQNLAATLPTVRMIIDVSKAACILTTQPLMRILRSREAAASVNVKTWPTIIDTDDLPRRRPPQLYKPPTAEMLAYLDFSVSTTGMLTGVKMSHSAVSTLCRSIKLQCELYSSRQIAICLDPYCGLGFVQWCLSSVYSGHQSILIPPMELELSLPLWLSTLSQYKIRDTFCSYSVMELCTKGLGTQTDSLKARGVNLSCVRSCVVIAEERPRLALTQSFSKLFKDLGLSPRAVSTAFGSRVNLAICLQGTAGPDPSTVYVDMKSLRHDRVRLVERGAPQSLSLMESGTILPGVKVIIVNPETRGPLGDSHLGEIWVQSPHSSSGYYTIYGEESLQADHFNTRLSFGEPHTLWARTGYLGFVKRTELLGSTGDRHDALFVVGQLDETLELRGLRYHPIDIETSVSRAHRSIAESAVFTWTNLLVVVAELAGSEQEALDLVPLVTNVVLEEHHLIVGVVVVVDPGVIPINSRGEKQRMHLRDSFLADQLDPIYVAYNM</sequence>
<dbReference type="Pfam" id="PF23024">
    <property type="entry name" value="AMP-dom_DIP2-like"/>
    <property type="match status" value="1"/>
</dbReference>
<dbReference type="InterPro" id="IPR045851">
    <property type="entry name" value="AMP-bd_C_sf"/>
</dbReference>
<dbReference type="FunFam" id="3.30.300.30:FF:000001">
    <property type="entry name" value="DIP2 disco-interacting protein 2 homolog C"/>
    <property type="match status" value="1"/>
</dbReference>
<feature type="region of interest" description="Disordered" evidence="2">
    <location>
        <begin position="1"/>
        <end position="112"/>
    </location>
</feature>
<keyword evidence="5" id="KW-1185">Reference proteome</keyword>
<dbReference type="SMART" id="SM01137">
    <property type="entry name" value="DMAP_binding"/>
    <property type="match status" value="1"/>
</dbReference>
<dbReference type="Ensembl" id="ENSOMYT00000066381.2">
    <property type="protein sequence ID" value="ENSOMYP00000060976.2"/>
    <property type="gene ID" value="ENSOMYG00000022051.2"/>
</dbReference>
<reference evidence="4" key="1">
    <citation type="submission" date="2020-07" db="EMBL/GenBank/DDBJ databases">
        <title>A long reads based de novo assembly of the rainbow trout Arlee double haploid line genome.</title>
        <authorList>
            <person name="Gao G."/>
            <person name="Palti Y."/>
        </authorList>
    </citation>
    <scope>NUCLEOTIDE SEQUENCE [LARGE SCALE GENOMIC DNA]</scope>
</reference>
<dbReference type="Gene3D" id="3.40.50.12780">
    <property type="entry name" value="N-terminal domain of ligase-like"/>
    <property type="match status" value="2"/>
</dbReference>
<dbReference type="InterPro" id="IPR042099">
    <property type="entry name" value="ANL_N_sf"/>
</dbReference>